<dbReference type="Proteomes" id="UP000735302">
    <property type="component" value="Unassembled WGS sequence"/>
</dbReference>
<sequence>MPLFHYNFCPLHAAFRPAPSSATHEDNDVQQSARSADVKSVHFALCLPFLIFNIACIAQNFRALMDRKLKVGSGPLPLTMSTPPTHSLLDLMDLLVGGAG</sequence>
<keyword evidence="3" id="KW-1185">Reference proteome</keyword>
<keyword evidence="1" id="KW-1133">Transmembrane helix</keyword>
<organism evidence="2 3">
    <name type="scientific">Plakobranchus ocellatus</name>
    <dbReference type="NCBI Taxonomy" id="259542"/>
    <lineage>
        <taxon>Eukaryota</taxon>
        <taxon>Metazoa</taxon>
        <taxon>Spiralia</taxon>
        <taxon>Lophotrochozoa</taxon>
        <taxon>Mollusca</taxon>
        <taxon>Gastropoda</taxon>
        <taxon>Heterobranchia</taxon>
        <taxon>Euthyneura</taxon>
        <taxon>Panpulmonata</taxon>
        <taxon>Sacoglossa</taxon>
        <taxon>Placobranchoidea</taxon>
        <taxon>Plakobranchidae</taxon>
        <taxon>Plakobranchus</taxon>
    </lineage>
</organism>
<dbReference type="AlphaFoldDB" id="A0AAV4ACE6"/>
<name>A0AAV4ACE6_9GAST</name>
<evidence type="ECO:0000256" key="1">
    <source>
        <dbReference type="SAM" id="Phobius"/>
    </source>
</evidence>
<proteinExistence type="predicted"/>
<protein>
    <submittedName>
        <fullName evidence="2">Uncharacterized protein</fullName>
    </submittedName>
</protein>
<reference evidence="2 3" key="1">
    <citation type="journal article" date="2021" name="Elife">
        <title>Chloroplast acquisition without the gene transfer in kleptoplastic sea slugs, Plakobranchus ocellatus.</title>
        <authorList>
            <person name="Maeda T."/>
            <person name="Takahashi S."/>
            <person name="Yoshida T."/>
            <person name="Shimamura S."/>
            <person name="Takaki Y."/>
            <person name="Nagai Y."/>
            <person name="Toyoda A."/>
            <person name="Suzuki Y."/>
            <person name="Arimoto A."/>
            <person name="Ishii H."/>
            <person name="Satoh N."/>
            <person name="Nishiyama T."/>
            <person name="Hasebe M."/>
            <person name="Maruyama T."/>
            <person name="Minagawa J."/>
            <person name="Obokata J."/>
            <person name="Shigenobu S."/>
        </authorList>
    </citation>
    <scope>NUCLEOTIDE SEQUENCE [LARGE SCALE GENOMIC DNA]</scope>
</reference>
<gene>
    <name evidence="2" type="ORF">PoB_003094800</name>
</gene>
<accession>A0AAV4ACE6</accession>
<feature type="transmembrane region" description="Helical" evidence="1">
    <location>
        <begin position="41"/>
        <end position="61"/>
    </location>
</feature>
<keyword evidence="1" id="KW-0472">Membrane</keyword>
<keyword evidence="1" id="KW-0812">Transmembrane</keyword>
<dbReference type="EMBL" id="BLXT01003739">
    <property type="protein sequence ID" value="GFO04443.1"/>
    <property type="molecule type" value="Genomic_DNA"/>
</dbReference>
<comment type="caution">
    <text evidence="2">The sequence shown here is derived from an EMBL/GenBank/DDBJ whole genome shotgun (WGS) entry which is preliminary data.</text>
</comment>
<evidence type="ECO:0000313" key="3">
    <source>
        <dbReference type="Proteomes" id="UP000735302"/>
    </source>
</evidence>
<evidence type="ECO:0000313" key="2">
    <source>
        <dbReference type="EMBL" id="GFO04443.1"/>
    </source>
</evidence>